<reference evidence="2 3" key="1">
    <citation type="journal article" date="2015" name="Nat. Commun.">
        <title>Outbred genome sequencing and CRISPR/Cas9 gene editing in butterflies.</title>
        <authorList>
            <person name="Li X."/>
            <person name="Fan D."/>
            <person name="Zhang W."/>
            <person name="Liu G."/>
            <person name="Zhang L."/>
            <person name="Zhao L."/>
            <person name="Fang X."/>
            <person name="Chen L."/>
            <person name="Dong Y."/>
            <person name="Chen Y."/>
            <person name="Ding Y."/>
            <person name="Zhao R."/>
            <person name="Feng M."/>
            <person name="Zhu Y."/>
            <person name="Feng Y."/>
            <person name="Jiang X."/>
            <person name="Zhu D."/>
            <person name="Xiang H."/>
            <person name="Feng X."/>
            <person name="Li S."/>
            <person name="Wang J."/>
            <person name="Zhang G."/>
            <person name="Kronforst M.R."/>
            <person name="Wang W."/>
        </authorList>
    </citation>
    <scope>NUCLEOTIDE SEQUENCE [LARGE SCALE GENOMIC DNA]</scope>
    <source>
        <strain evidence="2">Ya'a_city_454_Px</strain>
        <tissue evidence="2">Whole body</tissue>
    </source>
</reference>
<feature type="region of interest" description="Disordered" evidence="1">
    <location>
        <begin position="31"/>
        <end position="76"/>
    </location>
</feature>
<evidence type="ECO:0000313" key="2">
    <source>
        <dbReference type="EMBL" id="KPJ01674.1"/>
    </source>
</evidence>
<evidence type="ECO:0000256" key="1">
    <source>
        <dbReference type="SAM" id="MobiDB-lite"/>
    </source>
</evidence>
<proteinExistence type="predicted"/>
<dbReference type="EMBL" id="KQ459324">
    <property type="protein sequence ID" value="KPJ01674.1"/>
    <property type="molecule type" value="Genomic_DNA"/>
</dbReference>
<gene>
    <name evidence="2" type="ORF">RR46_08711</name>
</gene>
<feature type="compositionally biased region" description="Basic residues" evidence="1">
    <location>
        <begin position="61"/>
        <end position="76"/>
    </location>
</feature>
<accession>A0A194Q8F2</accession>
<name>A0A194Q8F2_PAPXU</name>
<dbReference type="AlphaFoldDB" id="A0A194Q8F2"/>
<evidence type="ECO:0000313" key="3">
    <source>
        <dbReference type="Proteomes" id="UP000053268"/>
    </source>
</evidence>
<organism evidence="2 3">
    <name type="scientific">Papilio xuthus</name>
    <name type="common">Asian swallowtail butterfly</name>
    <dbReference type="NCBI Taxonomy" id="66420"/>
    <lineage>
        <taxon>Eukaryota</taxon>
        <taxon>Metazoa</taxon>
        <taxon>Ecdysozoa</taxon>
        <taxon>Arthropoda</taxon>
        <taxon>Hexapoda</taxon>
        <taxon>Insecta</taxon>
        <taxon>Pterygota</taxon>
        <taxon>Neoptera</taxon>
        <taxon>Endopterygota</taxon>
        <taxon>Lepidoptera</taxon>
        <taxon>Glossata</taxon>
        <taxon>Ditrysia</taxon>
        <taxon>Papilionoidea</taxon>
        <taxon>Papilionidae</taxon>
        <taxon>Papilioninae</taxon>
        <taxon>Papilio</taxon>
    </lineage>
</organism>
<sequence>MHNCGRHDKISLCCEAWRVWRVRGEVDGSMRKPLSADTLTTAPNPPHAALRTPHAALRTPHAARRTSHAARRTPRK</sequence>
<dbReference type="Proteomes" id="UP000053268">
    <property type="component" value="Unassembled WGS sequence"/>
</dbReference>
<keyword evidence="3" id="KW-1185">Reference proteome</keyword>
<protein>
    <submittedName>
        <fullName evidence="2">Uncharacterized protein</fullName>
    </submittedName>
</protein>